<feature type="region of interest" description="Disordered" evidence="1">
    <location>
        <begin position="75"/>
        <end position="120"/>
    </location>
</feature>
<dbReference type="AlphaFoldDB" id="A0A955RNX6"/>
<evidence type="ECO:0000256" key="1">
    <source>
        <dbReference type="SAM" id="MobiDB-lite"/>
    </source>
</evidence>
<comment type="caution">
    <text evidence="2">The sequence shown here is derived from an EMBL/GenBank/DDBJ whole genome shotgun (WGS) entry which is preliminary data.</text>
</comment>
<gene>
    <name evidence="2" type="ORF">KC571_00090</name>
</gene>
<accession>A0A955RNX6</accession>
<evidence type="ECO:0000313" key="2">
    <source>
        <dbReference type="EMBL" id="MCA9389786.1"/>
    </source>
</evidence>
<sequence length="198" mass="21685">MVNLIVAVILTTIMAFTPKNHSGRGPVDIFTYFPREKSTVDETSSPETKDQQVMITPIIAPKTRALEIKNEKITPTVQDTNKTKRTNNCDSQNDSDCDSAPKVKSKKVKPPHVLPTITVSPLPKPTAIVTPTPTQAPPKPSPTVIPRPTIYPTPFPTVYPLPTIIIFPSPPKCPDPPYPPVMSSPDAIIICPEYPMNI</sequence>
<name>A0A955RNX6_UNCKA</name>
<evidence type="ECO:0000313" key="3">
    <source>
        <dbReference type="Proteomes" id="UP000701698"/>
    </source>
</evidence>
<organism evidence="2 3">
    <name type="scientific">candidate division WWE3 bacterium</name>
    <dbReference type="NCBI Taxonomy" id="2053526"/>
    <lineage>
        <taxon>Bacteria</taxon>
        <taxon>Katanobacteria</taxon>
    </lineage>
</organism>
<reference evidence="2" key="2">
    <citation type="journal article" date="2021" name="Microbiome">
        <title>Successional dynamics and alternative stable states in a saline activated sludge microbial community over 9 years.</title>
        <authorList>
            <person name="Wang Y."/>
            <person name="Ye J."/>
            <person name="Ju F."/>
            <person name="Liu L."/>
            <person name="Boyd J.A."/>
            <person name="Deng Y."/>
            <person name="Parks D.H."/>
            <person name="Jiang X."/>
            <person name="Yin X."/>
            <person name="Woodcroft B.J."/>
            <person name="Tyson G.W."/>
            <person name="Hugenholtz P."/>
            <person name="Polz M.F."/>
            <person name="Zhang T."/>
        </authorList>
    </citation>
    <scope>NUCLEOTIDE SEQUENCE</scope>
    <source>
        <strain evidence="2">HKST-UBA01</strain>
    </source>
</reference>
<proteinExistence type="predicted"/>
<protein>
    <submittedName>
        <fullName evidence="2">Uncharacterized protein</fullName>
    </submittedName>
</protein>
<reference evidence="2" key="1">
    <citation type="submission" date="2020-04" db="EMBL/GenBank/DDBJ databases">
        <authorList>
            <person name="Zhang T."/>
        </authorList>
    </citation>
    <scope>NUCLEOTIDE SEQUENCE</scope>
    <source>
        <strain evidence="2">HKST-UBA01</strain>
    </source>
</reference>
<dbReference type="Proteomes" id="UP000701698">
    <property type="component" value="Unassembled WGS sequence"/>
</dbReference>
<dbReference type="EMBL" id="JAGQKX010000001">
    <property type="protein sequence ID" value="MCA9389786.1"/>
    <property type="molecule type" value="Genomic_DNA"/>
</dbReference>